<organism evidence="1">
    <name type="scientific">marine metagenome</name>
    <dbReference type="NCBI Taxonomy" id="408172"/>
    <lineage>
        <taxon>unclassified sequences</taxon>
        <taxon>metagenomes</taxon>
        <taxon>ecological metagenomes</taxon>
    </lineage>
</organism>
<reference evidence="1" key="1">
    <citation type="submission" date="2018-05" db="EMBL/GenBank/DDBJ databases">
        <authorList>
            <person name="Lanie J.A."/>
            <person name="Ng W.-L."/>
            <person name="Kazmierczak K.M."/>
            <person name="Andrzejewski T.M."/>
            <person name="Davidsen T.M."/>
            <person name="Wayne K.J."/>
            <person name="Tettelin H."/>
            <person name="Glass J.I."/>
            <person name="Rusch D."/>
            <person name="Podicherti R."/>
            <person name="Tsui H.-C.T."/>
            <person name="Winkler M.E."/>
        </authorList>
    </citation>
    <scope>NUCLEOTIDE SEQUENCE</scope>
</reference>
<feature type="non-terminal residue" evidence="1">
    <location>
        <position position="34"/>
    </location>
</feature>
<accession>A0A382VUZ3</accession>
<name>A0A382VUZ3_9ZZZZ</name>
<dbReference type="AlphaFoldDB" id="A0A382VUZ3"/>
<feature type="non-terminal residue" evidence="1">
    <location>
        <position position="1"/>
    </location>
</feature>
<gene>
    <name evidence="1" type="ORF">METZ01_LOCUS403181</name>
</gene>
<protein>
    <submittedName>
        <fullName evidence="1">Uncharacterized protein</fullName>
    </submittedName>
</protein>
<dbReference type="EMBL" id="UINC01154830">
    <property type="protein sequence ID" value="SVD50327.1"/>
    <property type="molecule type" value="Genomic_DNA"/>
</dbReference>
<sequence>AWKICWIKTIRKCLASMPQGLVPTLVYARRLGCH</sequence>
<evidence type="ECO:0000313" key="1">
    <source>
        <dbReference type="EMBL" id="SVD50327.1"/>
    </source>
</evidence>
<proteinExistence type="predicted"/>